<protein>
    <recommendedName>
        <fullName evidence="5">Secreted protein</fullName>
    </recommendedName>
</protein>
<gene>
    <name evidence="3" type="ORF">APLA_LOCUS11608</name>
</gene>
<feature type="chain" id="PRO_5035944072" description="Secreted protein" evidence="2">
    <location>
        <begin position="27"/>
        <end position="99"/>
    </location>
</feature>
<reference evidence="3 4" key="1">
    <citation type="submission" date="2020-04" db="EMBL/GenBank/DDBJ databases">
        <authorList>
            <person name="Wallbank WR R."/>
            <person name="Pardo Diaz C."/>
            <person name="Kozak K."/>
            <person name="Martin S."/>
            <person name="Jiggins C."/>
            <person name="Moest M."/>
            <person name="Warren A I."/>
            <person name="Byers J.R.P. K."/>
            <person name="Montejo-Kovacevich G."/>
            <person name="Yen C E."/>
        </authorList>
    </citation>
    <scope>NUCLEOTIDE SEQUENCE [LARGE SCALE GENOMIC DNA]</scope>
</reference>
<name>A0A8S1ASN4_ARCPL</name>
<dbReference type="AlphaFoldDB" id="A0A8S1ASN4"/>
<keyword evidence="4" id="KW-1185">Reference proteome</keyword>
<proteinExistence type="predicted"/>
<evidence type="ECO:0000313" key="3">
    <source>
        <dbReference type="EMBL" id="CAB3248229.1"/>
    </source>
</evidence>
<feature type="region of interest" description="Disordered" evidence="1">
    <location>
        <begin position="79"/>
        <end position="99"/>
    </location>
</feature>
<evidence type="ECO:0008006" key="5">
    <source>
        <dbReference type="Google" id="ProtNLM"/>
    </source>
</evidence>
<dbReference type="Proteomes" id="UP000494106">
    <property type="component" value="Unassembled WGS sequence"/>
</dbReference>
<comment type="caution">
    <text evidence="3">The sequence shown here is derived from an EMBL/GenBank/DDBJ whole genome shotgun (WGS) entry which is preliminary data.</text>
</comment>
<organism evidence="3 4">
    <name type="scientific">Arctia plantaginis</name>
    <name type="common">Wood tiger moth</name>
    <name type="synonym">Phalaena plantaginis</name>
    <dbReference type="NCBI Taxonomy" id="874455"/>
    <lineage>
        <taxon>Eukaryota</taxon>
        <taxon>Metazoa</taxon>
        <taxon>Ecdysozoa</taxon>
        <taxon>Arthropoda</taxon>
        <taxon>Hexapoda</taxon>
        <taxon>Insecta</taxon>
        <taxon>Pterygota</taxon>
        <taxon>Neoptera</taxon>
        <taxon>Endopterygota</taxon>
        <taxon>Lepidoptera</taxon>
        <taxon>Glossata</taxon>
        <taxon>Ditrysia</taxon>
        <taxon>Noctuoidea</taxon>
        <taxon>Erebidae</taxon>
        <taxon>Arctiinae</taxon>
        <taxon>Arctia</taxon>
    </lineage>
</organism>
<sequence>MFKRTRPFYLIWLIQIFSAINTGWRGDEGLGRGDVSGCRRDGGRRMRAIASVSACHRRTIVGLVADIRAWRAHCGRAPDLSTSRAGRPALDAGRAVAAE</sequence>
<keyword evidence="2" id="KW-0732">Signal</keyword>
<evidence type="ECO:0000256" key="2">
    <source>
        <dbReference type="SAM" id="SignalP"/>
    </source>
</evidence>
<evidence type="ECO:0000256" key="1">
    <source>
        <dbReference type="SAM" id="MobiDB-lite"/>
    </source>
</evidence>
<feature type="signal peptide" evidence="2">
    <location>
        <begin position="1"/>
        <end position="26"/>
    </location>
</feature>
<accession>A0A8S1ASN4</accession>
<dbReference type="EMBL" id="CADEBC010000532">
    <property type="protein sequence ID" value="CAB3248229.1"/>
    <property type="molecule type" value="Genomic_DNA"/>
</dbReference>
<evidence type="ECO:0000313" key="4">
    <source>
        <dbReference type="Proteomes" id="UP000494106"/>
    </source>
</evidence>